<sequence>MTIVSCKLDLQARKRYKLKPNTYGEVRGEIKRFDAGTELAKAEGGGGGGRLWPAAALAAGAEESRAWPLGRADEVAAAWWPRRDVDQRQPRPPHEEKIKKKKFVASGKLAAAGVWIPKRSRWAAPDSYYRDRPTAVWWPPLQKKGRMTLGFS</sequence>
<evidence type="ECO:0000313" key="1">
    <source>
        <dbReference type="EMBL" id="EXB39673.1"/>
    </source>
</evidence>
<name>W9QTG7_9ROSA</name>
<organism evidence="1 2">
    <name type="scientific">Morus notabilis</name>
    <dbReference type="NCBI Taxonomy" id="981085"/>
    <lineage>
        <taxon>Eukaryota</taxon>
        <taxon>Viridiplantae</taxon>
        <taxon>Streptophyta</taxon>
        <taxon>Embryophyta</taxon>
        <taxon>Tracheophyta</taxon>
        <taxon>Spermatophyta</taxon>
        <taxon>Magnoliopsida</taxon>
        <taxon>eudicotyledons</taxon>
        <taxon>Gunneridae</taxon>
        <taxon>Pentapetalae</taxon>
        <taxon>rosids</taxon>
        <taxon>fabids</taxon>
        <taxon>Rosales</taxon>
        <taxon>Moraceae</taxon>
        <taxon>Moreae</taxon>
        <taxon>Morus</taxon>
    </lineage>
</organism>
<proteinExistence type="predicted"/>
<dbReference type="EMBL" id="KE343728">
    <property type="protein sequence ID" value="EXB39673.1"/>
    <property type="molecule type" value="Genomic_DNA"/>
</dbReference>
<evidence type="ECO:0000313" key="2">
    <source>
        <dbReference type="Proteomes" id="UP000030645"/>
    </source>
</evidence>
<dbReference type="AlphaFoldDB" id="W9QTG7"/>
<dbReference type="Proteomes" id="UP000030645">
    <property type="component" value="Unassembled WGS sequence"/>
</dbReference>
<accession>W9QTG7</accession>
<keyword evidence="2" id="KW-1185">Reference proteome</keyword>
<protein>
    <submittedName>
        <fullName evidence="1">Uncharacterized protein</fullName>
    </submittedName>
</protein>
<reference evidence="2" key="1">
    <citation type="submission" date="2013-01" db="EMBL/GenBank/DDBJ databases">
        <title>Draft Genome Sequence of a Mulberry Tree, Morus notabilis C.K. Schneid.</title>
        <authorList>
            <person name="He N."/>
            <person name="Zhao S."/>
        </authorList>
    </citation>
    <scope>NUCLEOTIDE SEQUENCE</scope>
</reference>
<gene>
    <name evidence="1" type="ORF">L484_017151</name>
</gene>